<comment type="function">
    <text evidence="5">Nuclease required for the repair of DNA interstrand cross-links (ICL). Acts as a 5'-3' exonuclease that anchors at a cut end of DNA and cleaves DNA successively at every third nucleotide, allowing to excise an ICL from one strand through flanking incisions.</text>
</comment>
<gene>
    <name evidence="7" type="ORF">BpHYR1_046705</name>
</gene>
<evidence type="ECO:0000313" key="8">
    <source>
        <dbReference type="Proteomes" id="UP000276133"/>
    </source>
</evidence>
<dbReference type="EMBL" id="REGN01009668">
    <property type="protein sequence ID" value="RNA00633.1"/>
    <property type="molecule type" value="Genomic_DNA"/>
</dbReference>
<dbReference type="GO" id="GO:0046872">
    <property type="term" value="F:metal ion binding"/>
    <property type="evidence" value="ECO:0007669"/>
    <property type="project" value="UniProtKB-KW"/>
</dbReference>
<dbReference type="GO" id="GO:0036297">
    <property type="term" value="P:interstrand cross-link repair"/>
    <property type="evidence" value="ECO:0007669"/>
    <property type="project" value="InterPro"/>
</dbReference>
<dbReference type="PANTHER" id="PTHR15749:SF4">
    <property type="entry name" value="FANCONI-ASSOCIATED NUCLEASE 1"/>
    <property type="match status" value="1"/>
</dbReference>
<evidence type="ECO:0000256" key="4">
    <source>
        <dbReference type="ARBA" id="ARBA00022842"/>
    </source>
</evidence>
<dbReference type="InterPro" id="IPR014883">
    <property type="entry name" value="VRR_NUC"/>
</dbReference>
<sequence>MSQTKKYLKLKEIKDEIGPLCAREKYNFTEAPTVDIQGTLLHTSEFIPGRKNVFIDSPSKNGMTISVEQVALNHYINVLGYTHGKHAETTTLTTLYAILFWEIIWTNSVYNVFVDTFQHAPLDLQTKDFYRNRKEIIDNRLKLFSSSSIEDICRMASDCWNSNYGYQCYGVNFELFESLEEFLSLLKCFRPQQLVNLCEYISKNYRYCRSGGPDLVIWSDETDMVKFVEVKGPGDHLSYKQMIWLDFMVKNSI</sequence>
<keyword evidence="5" id="KW-0464">Manganese</keyword>
<keyword evidence="5" id="KW-0227">DNA damage</keyword>
<comment type="subcellular location">
    <subcellularLocation>
        <location evidence="5">Nucleus</location>
    </subcellularLocation>
</comment>
<evidence type="ECO:0000313" key="7">
    <source>
        <dbReference type="EMBL" id="RNA00633.1"/>
    </source>
</evidence>
<evidence type="ECO:0000256" key="3">
    <source>
        <dbReference type="ARBA" id="ARBA00022801"/>
    </source>
</evidence>
<evidence type="ECO:0000256" key="1">
    <source>
        <dbReference type="ARBA" id="ARBA00022722"/>
    </source>
</evidence>
<dbReference type="GO" id="GO:0005634">
    <property type="term" value="C:nucleus"/>
    <property type="evidence" value="ECO:0007669"/>
    <property type="project" value="UniProtKB-SubCell"/>
</dbReference>
<reference evidence="7 8" key="1">
    <citation type="journal article" date="2018" name="Sci. Rep.">
        <title>Genomic signatures of local adaptation to the degree of environmental predictability in rotifers.</title>
        <authorList>
            <person name="Franch-Gras L."/>
            <person name="Hahn C."/>
            <person name="Garcia-Roger E.M."/>
            <person name="Carmona M.J."/>
            <person name="Serra M."/>
            <person name="Gomez A."/>
        </authorList>
    </citation>
    <scope>NUCLEOTIDE SEQUENCE [LARGE SCALE GENOMIC DNA]</scope>
    <source>
        <strain evidence="7">HYR1</strain>
    </source>
</reference>
<comment type="cofactor">
    <cofactor evidence="5">
        <name>Mg(2+)</name>
        <dbReference type="ChEBI" id="CHEBI:18420"/>
    </cofactor>
    <cofactor evidence="5">
        <name>Mn(2+)</name>
        <dbReference type="ChEBI" id="CHEBI:29035"/>
    </cofactor>
</comment>
<name>A0A3M7PNG0_BRAPC</name>
<dbReference type="GO" id="GO:0008409">
    <property type="term" value="F:5'-3' exonuclease activity"/>
    <property type="evidence" value="ECO:0007669"/>
    <property type="project" value="TreeGrafter"/>
</dbReference>
<dbReference type="Pfam" id="PF08774">
    <property type="entry name" value="VRR_NUC"/>
    <property type="match status" value="1"/>
</dbReference>
<dbReference type="Proteomes" id="UP000276133">
    <property type="component" value="Unassembled WGS sequence"/>
</dbReference>
<keyword evidence="2 5" id="KW-0479">Metal-binding</keyword>
<dbReference type="PANTHER" id="PTHR15749">
    <property type="entry name" value="FANCONI-ASSOCIATED NUCLEASE 1"/>
    <property type="match status" value="1"/>
</dbReference>
<evidence type="ECO:0000259" key="6">
    <source>
        <dbReference type="SMART" id="SM00990"/>
    </source>
</evidence>
<proteinExistence type="inferred from homology"/>
<dbReference type="EC" id="3.1.4.1" evidence="5"/>
<keyword evidence="8" id="KW-1185">Reference proteome</keyword>
<accession>A0A3M7PNG0</accession>
<organism evidence="7 8">
    <name type="scientific">Brachionus plicatilis</name>
    <name type="common">Marine rotifer</name>
    <name type="synonym">Brachionus muelleri</name>
    <dbReference type="NCBI Taxonomy" id="10195"/>
    <lineage>
        <taxon>Eukaryota</taxon>
        <taxon>Metazoa</taxon>
        <taxon>Spiralia</taxon>
        <taxon>Gnathifera</taxon>
        <taxon>Rotifera</taxon>
        <taxon>Eurotatoria</taxon>
        <taxon>Monogononta</taxon>
        <taxon>Pseudotrocha</taxon>
        <taxon>Ploima</taxon>
        <taxon>Brachionidae</taxon>
        <taxon>Brachionus</taxon>
    </lineage>
</organism>
<feature type="non-terminal residue" evidence="7">
    <location>
        <position position="253"/>
    </location>
</feature>
<keyword evidence="5" id="KW-0539">Nucleus</keyword>
<dbReference type="SMART" id="SM00990">
    <property type="entry name" value="VRR_NUC"/>
    <property type="match status" value="1"/>
</dbReference>
<comment type="catalytic activity">
    <reaction evidence="5">
        <text>Hydrolytically removes 5'-nucleotides successively from the 3'-hydroxy termini of 3'-hydroxy-terminated oligonucleotides.</text>
        <dbReference type="EC" id="3.1.4.1"/>
    </reaction>
</comment>
<keyword evidence="5" id="KW-0234">DNA repair</keyword>
<protein>
    <recommendedName>
        <fullName evidence="5">Fanconi-associated nuclease</fullName>
        <ecNumber evidence="5">3.1.4.1</ecNumber>
    </recommendedName>
</protein>
<dbReference type="AlphaFoldDB" id="A0A3M7PNG0"/>
<dbReference type="GO" id="GO:0070336">
    <property type="term" value="F:flap-structured DNA binding"/>
    <property type="evidence" value="ECO:0007669"/>
    <property type="project" value="TreeGrafter"/>
</dbReference>
<dbReference type="OrthoDB" id="76364at2759"/>
<comment type="caution">
    <text evidence="7">The sequence shown here is derived from an EMBL/GenBank/DDBJ whole genome shotgun (WGS) entry which is preliminary data.</text>
</comment>
<feature type="domain" description="VRR-NUC" evidence="6">
    <location>
        <begin position="147"/>
        <end position="253"/>
    </location>
</feature>
<evidence type="ECO:0000256" key="2">
    <source>
        <dbReference type="ARBA" id="ARBA00022723"/>
    </source>
</evidence>
<keyword evidence="4 5" id="KW-0460">Magnesium</keyword>
<evidence type="ECO:0000256" key="5">
    <source>
        <dbReference type="RuleBase" id="RU365033"/>
    </source>
</evidence>
<comment type="similarity">
    <text evidence="5">Belongs to the FAN1 family.</text>
</comment>
<keyword evidence="1 5" id="KW-0540">Nuclease</keyword>
<dbReference type="InterPro" id="IPR033315">
    <property type="entry name" value="Fan1-like"/>
</dbReference>
<dbReference type="STRING" id="10195.A0A3M7PNG0"/>
<dbReference type="GO" id="GO:0004528">
    <property type="term" value="F:phosphodiesterase I activity"/>
    <property type="evidence" value="ECO:0007669"/>
    <property type="project" value="UniProtKB-EC"/>
</dbReference>
<dbReference type="GO" id="GO:0017108">
    <property type="term" value="F:5'-flap endonuclease activity"/>
    <property type="evidence" value="ECO:0007669"/>
    <property type="project" value="TreeGrafter"/>
</dbReference>
<keyword evidence="3 5" id="KW-0378">Hydrolase</keyword>